<dbReference type="Proteomes" id="UP000235828">
    <property type="component" value="Chromosome B"/>
</dbReference>
<proteinExistence type="predicted"/>
<keyword evidence="2" id="KW-1185">Reference proteome</keyword>
<evidence type="ECO:0000313" key="1">
    <source>
        <dbReference type="EMBL" id="SON52200.1"/>
    </source>
</evidence>
<dbReference type="AlphaFoldDB" id="A0A2N8ZJW0"/>
<name>A0A2N8ZJW0_9VIBR</name>
<protein>
    <submittedName>
        <fullName evidence="1">Uncharacterized protein</fullName>
    </submittedName>
</protein>
<organism evidence="1 2">
    <name type="scientific">Vibrio tapetis subsp. tapetis</name>
    <dbReference type="NCBI Taxonomy" id="1671868"/>
    <lineage>
        <taxon>Bacteria</taxon>
        <taxon>Pseudomonadati</taxon>
        <taxon>Pseudomonadota</taxon>
        <taxon>Gammaproteobacteria</taxon>
        <taxon>Vibrionales</taxon>
        <taxon>Vibrionaceae</taxon>
        <taxon>Vibrio</taxon>
    </lineage>
</organism>
<dbReference type="EMBL" id="LT960612">
    <property type="protein sequence ID" value="SON52200.1"/>
    <property type="molecule type" value="Genomic_DNA"/>
</dbReference>
<sequence>MFISLDNVITCAGLGLESLLPCFKSGQVLIGKEEDEVIVTPGLILGLCYLCPFVGVKIKFSVIFSSEQ</sequence>
<accession>A0A2N8ZJW0</accession>
<gene>
    <name evidence="1" type="ORF">VTAP4600_B0589</name>
</gene>
<dbReference type="KEGG" id="vta:B0589"/>
<reference evidence="1 2" key="1">
    <citation type="submission" date="2017-10" db="EMBL/GenBank/DDBJ databases">
        <authorList>
            <person name="Banno H."/>
            <person name="Chua N.-H."/>
        </authorList>
    </citation>
    <scope>NUCLEOTIDE SEQUENCE [LARGE SCALE GENOMIC DNA]</scope>
    <source>
        <strain evidence="1">Vibrio tapetis CECT4600</strain>
    </source>
</reference>
<evidence type="ECO:0000313" key="2">
    <source>
        <dbReference type="Proteomes" id="UP000235828"/>
    </source>
</evidence>